<comment type="caution">
    <text evidence="2">The sequence shown here is derived from an EMBL/GenBank/DDBJ whole genome shotgun (WGS) entry which is preliminary data.</text>
</comment>
<accession>A0ABN3TS71</accession>
<evidence type="ECO:0008006" key="4">
    <source>
        <dbReference type="Google" id="ProtNLM"/>
    </source>
</evidence>
<proteinExistence type="predicted"/>
<name>A0ABN3TS71_9ACTN</name>
<protein>
    <recommendedName>
        <fullName evidence="4">Collagen-like protein</fullName>
    </recommendedName>
</protein>
<sequence>MTCLIRLLPATAYTLEVSIATAQFDIATNRSIVAVSPQGAPLATTYPAGTSGKPGSFGGGGGRGAYLLLPALRCAADHAYTGTSGAPGSPGEGFNGGAGGAGGRPTQTIPGCPANTGGGLGEGAPQVAFSTLLAEAKPAVPAA</sequence>
<feature type="region of interest" description="Disordered" evidence="1">
    <location>
        <begin position="80"/>
        <end position="118"/>
    </location>
</feature>
<gene>
    <name evidence="2" type="ORF">GCM10010315_27270</name>
</gene>
<keyword evidence="3" id="KW-1185">Reference proteome</keyword>
<dbReference type="EMBL" id="BAAASL010000009">
    <property type="protein sequence ID" value="GAA2716361.1"/>
    <property type="molecule type" value="Genomic_DNA"/>
</dbReference>
<feature type="compositionally biased region" description="Gly residues" evidence="1">
    <location>
        <begin position="88"/>
        <end position="103"/>
    </location>
</feature>
<evidence type="ECO:0000256" key="1">
    <source>
        <dbReference type="SAM" id="MobiDB-lite"/>
    </source>
</evidence>
<organism evidence="2 3">
    <name type="scientific">Streptomyces luteosporeus</name>
    <dbReference type="NCBI Taxonomy" id="173856"/>
    <lineage>
        <taxon>Bacteria</taxon>
        <taxon>Bacillati</taxon>
        <taxon>Actinomycetota</taxon>
        <taxon>Actinomycetes</taxon>
        <taxon>Kitasatosporales</taxon>
        <taxon>Streptomycetaceae</taxon>
        <taxon>Streptomyces</taxon>
    </lineage>
</organism>
<evidence type="ECO:0000313" key="3">
    <source>
        <dbReference type="Proteomes" id="UP001500886"/>
    </source>
</evidence>
<reference evidence="2 3" key="1">
    <citation type="journal article" date="2019" name="Int. J. Syst. Evol. Microbiol.">
        <title>The Global Catalogue of Microorganisms (GCM) 10K type strain sequencing project: providing services to taxonomists for standard genome sequencing and annotation.</title>
        <authorList>
            <consortium name="The Broad Institute Genomics Platform"/>
            <consortium name="The Broad Institute Genome Sequencing Center for Infectious Disease"/>
            <person name="Wu L."/>
            <person name="Ma J."/>
        </authorList>
    </citation>
    <scope>NUCLEOTIDE SEQUENCE [LARGE SCALE GENOMIC DNA]</scope>
    <source>
        <strain evidence="2 3">JCM 4542</strain>
    </source>
</reference>
<evidence type="ECO:0000313" key="2">
    <source>
        <dbReference type="EMBL" id="GAA2716361.1"/>
    </source>
</evidence>
<dbReference type="Proteomes" id="UP001500886">
    <property type="component" value="Unassembled WGS sequence"/>
</dbReference>